<evidence type="ECO:0000313" key="1">
    <source>
        <dbReference type="EMBL" id="KAF4715926.1"/>
    </source>
</evidence>
<organism evidence="1 2">
    <name type="scientific">Perkinsus olseni</name>
    <name type="common">Perkinsus atlanticus</name>
    <dbReference type="NCBI Taxonomy" id="32597"/>
    <lineage>
        <taxon>Eukaryota</taxon>
        <taxon>Sar</taxon>
        <taxon>Alveolata</taxon>
        <taxon>Perkinsozoa</taxon>
        <taxon>Perkinsea</taxon>
        <taxon>Perkinsida</taxon>
        <taxon>Perkinsidae</taxon>
        <taxon>Perkinsus</taxon>
    </lineage>
</organism>
<feature type="non-terminal residue" evidence="1">
    <location>
        <position position="1"/>
    </location>
</feature>
<gene>
    <name evidence="1" type="ORF">FOZ62_015702</name>
</gene>
<comment type="caution">
    <text evidence="1">The sequence shown here is derived from an EMBL/GenBank/DDBJ whole genome shotgun (WGS) entry which is preliminary data.</text>
</comment>
<sequence length="210" mass="22999">DEIRLSSTEESSLETLAKVVNGILGPPCINVELAADSCGKYGKGVTMKLKVPAFQPGKANSQSVLCCGLLLVNLMDALEGVGWEFRAALDVSGKFYRDHRTANENYSRSEHYHKMGLVTIYFSKNVLSSLSVADPFHPTPQGLCLLLLSDHYHIYALKCPAEVIRAVHEAVGAAAIKREGPSSKAQGLQKFTLRDWLWYAGGANTMDTRR</sequence>
<evidence type="ECO:0000313" key="2">
    <source>
        <dbReference type="Proteomes" id="UP000574390"/>
    </source>
</evidence>
<dbReference type="AlphaFoldDB" id="A0A7J6R7I2"/>
<protein>
    <submittedName>
        <fullName evidence="1">Uncharacterized protein</fullName>
    </submittedName>
</protein>
<reference evidence="1 2" key="1">
    <citation type="submission" date="2020-04" db="EMBL/GenBank/DDBJ databases">
        <title>Perkinsus olseni comparative genomics.</title>
        <authorList>
            <person name="Bogema D.R."/>
        </authorList>
    </citation>
    <scope>NUCLEOTIDE SEQUENCE [LARGE SCALE GENOMIC DNA]</scope>
    <source>
        <strain evidence="1">ATCC PRA-205</strain>
    </source>
</reference>
<dbReference type="Proteomes" id="UP000574390">
    <property type="component" value="Unassembled WGS sequence"/>
</dbReference>
<accession>A0A7J6R7I2</accession>
<dbReference type="EMBL" id="JABANM010024623">
    <property type="protein sequence ID" value="KAF4715926.1"/>
    <property type="molecule type" value="Genomic_DNA"/>
</dbReference>
<name>A0A7J6R7I2_PEROL</name>
<feature type="non-terminal residue" evidence="1">
    <location>
        <position position="210"/>
    </location>
</feature>
<proteinExistence type="predicted"/>